<comment type="catalytic activity">
    <reaction evidence="12">
        <text>L-threonyl-[protein] + ATP = O-phospho-L-threonyl-[protein] + ADP + H(+)</text>
        <dbReference type="Rhea" id="RHEA:46608"/>
        <dbReference type="Rhea" id="RHEA-COMP:11060"/>
        <dbReference type="Rhea" id="RHEA-COMP:11605"/>
        <dbReference type="ChEBI" id="CHEBI:15378"/>
        <dbReference type="ChEBI" id="CHEBI:30013"/>
        <dbReference type="ChEBI" id="CHEBI:30616"/>
        <dbReference type="ChEBI" id="CHEBI:61977"/>
        <dbReference type="ChEBI" id="CHEBI:456216"/>
        <dbReference type="EC" id="2.7.11.1"/>
    </reaction>
</comment>
<dbReference type="GO" id="GO:0005634">
    <property type="term" value="C:nucleus"/>
    <property type="evidence" value="ECO:0007669"/>
    <property type="project" value="TreeGrafter"/>
</dbReference>
<comment type="function">
    <text evidence="1">Component of the EKC/KEOPS complex that is required for the formation of a threonylcarbamoyl group on adenosine at position 37 (t(6)A37) in tRNAs that read codons beginning with adenine. The complex is probably involved in the transfer of the threonylcarbamoyl moiety of threonylcarbamoyl-AMP (TC-AMP) to the N6 group of A37. BUD32 has ATPase activity in the context of the EKC/KEOPS complex and likely plays a supporting role to the catalytic subunit KAE1. The EKC/KEOPS complex also promotes both telomere uncapping and telomere elongation. The complex is required for efficient recruitment of transcriptional coactivators.</text>
</comment>
<dbReference type="GO" id="GO:0005524">
    <property type="term" value="F:ATP binding"/>
    <property type="evidence" value="ECO:0007669"/>
    <property type="project" value="UniProtKB-KW"/>
</dbReference>
<feature type="region of interest" description="Disordered" evidence="14">
    <location>
        <begin position="1120"/>
        <end position="1165"/>
    </location>
</feature>
<feature type="compositionally biased region" description="Polar residues" evidence="14">
    <location>
        <begin position="78"/>
        <end position="104"/>
    </location>
</feature>
<name>A0A9P4IFG9_9PEZI</name>
<feature type="region of interest" description="Disordered" evidence="14">
    <location>
        <begin position="23"/>
        <end position="104"/>
    </location>
</feature>
<evidence type="ECO:0000259" key="15">
    <source>
        <dbReference type="PROSITE" id="PS50011"/>
    </source>
</evidence>
<evidence type="ECO:0000256" key="1">
    <source>
        <dbReference type="ARBA" id="ARBA00003747"/>
    </source>
</evidence>
<dbReference type="InterPro" id="IPR008266">
    <property type="entry name" value="Tyr_kinase_AS"/>
</dbReference>
<comment type="subunit">
    <text evidence="2">Component of the EKC/KEOPS complex composed of at least BUD32, CGI121, GON7, KAE1 and PCC1; the whole complex dimerizes.</text>
</comment>
<accession>A0A9P4IFG9</accession>
<dbReference type="GO" id="GO:0004674">
    <property type="term" value="F:protein serine/threonine kinase activity"/>
    <property type="evidence" value="ECO:0007669"/>
    <property type="project" value="UniProtKB-EC"/>
</dbReference>
<feature type="region of interest" description="Disordered" evidence="14">
    <location>
        <begin position="153"/>
        <end position="196"/>
    </location>
</feature>
<dbReference type="Gene3D" id="3.30.200.20">
    <property type="entry name" value="Phosphorylase Kinase, domain 1"/>
    <property type="match status" value="1"/>
</dbReference>
<dbReference type="PROSITE" id="PS00109">
    <property type="entry name" value="PROTEIN_KINASE_TYR"/>
    <property type="match status" value="1"/>
</dbReference>
<feature type="compositionally biased region" description="Polar residues" evidence="14">
    <location>
        <begin position="1120"/>
        <end position="1144"/>
    </location>
</feature>
<evidence type="ECO:0000256" key="12">
    <source>
        <dbReference type="ARBA" id="ARBA00047899"/>
    </source>
</evidence>
<dbReference type="OrthoDB" id="4062651at2759"/>
<dbReference type="Proteomes" id="UP000799772">
    <property type="component" value="Unassembled WGS sequence"/>
</dbReference>
<evidence type="ECO:0000256" key="13">
    <source>
        <dbReference type="ARBA" id="ARBA00048679"/>
    </source>
</evidence>
<feature type="domain" description="Protein kinase" evidence="15">
    <location>
        <begin position="545"/>
        <end position="833"/>
    </location>
</feature>
<evidence type="ECO:0000256" key="7">
    <source>
        <dbReference type="ARBA" id="ARBA00022741"/>
    </source>
</evidence>
<keyword evidence="7" id="KW-0547">Nucleotide-binding</keyword>
<evidence type="ECO:0000256" key="2">
    <source>
        <dbReference type="ARBA" id="ARBA00011534"/>
    </source>
</evidence>
<dbReference type="AlphaFoldDB" id="A0A9P4IFG9"/>
<keyword evidence="17" id="KW-1185">Reference proteome</keyword>
<dbReference type="SUPFAM" id="SSF56112">
    <property type="entry name" value="Protein kinase-like (PK-like)"/>
    <property type="match status" value="1"/>
</dbReference>
<keyword evidence="9" id="KW-0067">ATP-binding</keyword>
<evidence type="ECO:0000256" key="11">
    <source>
        <dbReference type="ARBA" id="ARBA00033194"/>
    </source>
</evidence>
<evidence type="ECO:0000256" key="9">
    <source>
        <dbReference type="ARBA" id="ARBA00022840"/>
    </source>
</evidence>
<proteinExistence type="predicted"/>
<dbReference type="InterPro" id="IPR011009">
    <property type="entry name" value="Kinase-like_dom_sf"/>
</dbReference>
<dbReference type="GO" id="GO:0005737">
    <property type="term" value="C:cytoplasm"/>
    <property type="evidence" value="ECO:0007669"/>
    <property type="project" value="TreeGrafter"/>
</dbReference>
<dbReference type="InterPro" id="IPR050339">
    <property type="entry name" value="CC_SR_Kinase"/>
</dbReference>
<protein>
    <recommendedName>
        <fullName evidence="5">EKC/KEOPS complex subunit BUD32</fullName>
        <ecNumber evidence="3">2.7.11.1</ecNumber>
    </recommendedName>
    <alternativeName>
        <fullName evidence="10 11">Atypical Serine/threonine protein kinase BUD32</fullName>
    </alternativeName>
    <alternativeName>
        <fullName evidence="4">EKC/KEOPS complex subunit bud32</fullName>
    </alternativeName>
</protein>
<evidence type="ECO:0000256" key="5">
    <source>
        <dbReference type="ARBA" id="ARBA00019973"/>
    </source>
</evidence>
<dbReference type="Gene3D" id="1.10.510.10">
    <property type="entry name" value="Transferase(Phosphotransferase) domain 1"/>
    <property type="match status" value="1"/>
</dbReference>
<dbReference type="InterPro" id="IPR000719">
    <property type="entry name" value="Prot_kinase_dom"/>
</dbReference>
<keyword evidence="8" id="KW-0418">Kinase</keyword>
<gene>
    <name evidence="16" type="ORF">NA57DRAFT_56662</name>
</gene>
<comment type="caution">
    <text evidence="16">The sequence shown here is derived from an EMBL/GenBank/DDBJ whole genome shotgun (WGS) entry which is preliminary data.</text>
</comment>
<evidence type="ECO:0000313" key="16">
    <source>
        <dbReference type="EMBL" id="KAF2099033.1"/>
    </source>
</evidence>
<organism evidence="16 17">
    <name type="scientific">Rhizodiscina lignyota</name>
    <dbReference type="NCBI Taxonomy" id="1504668"/>
    <lineage>
        <taxon>Eukaryota</taxon>
        <taxon>Fungi</taxon>
        <taxon>Dikarya</taxon>
        <taxon>Ascomycota</taxon>
        <taxon>Pezizomycotina</taxon>
        <taxon>Dothideomycetes</taxon>
        <taxon>Pleosporomycetidae</taxon>
        <taxon>Aulographales</taxon>
        <taxon>Rhizodiscinaceae</taxon>
        <taxon>Rhizodiscina</taxon>
    </lineage>
</organism>
<evidence type="ECO:0000256" key="6">
    <source>
        <dbReference type="ARBA" id="ARBA00022679"/>
    </source>
</evidence>
<evidence type="ECO:0000313" key="17">
    <source>
        <dbReference type="Proteomes" id="UP000799772"/>
    </source>
</evidence>
<dbReference type="PANTHER" id="PTHR11042:SF190">
    <property type="entry name" value="MITOSIS INHIBITOR PROTEIN KINASE MIK1"/>
    <property type="match status" value="1"/>
</dbReference>
<feature type="compositionally biased region" description="Basic and acidic residues" evidence="14">
    <location>
        <begin position="186"/>
        <end position="196"/>
    </location>
</feature>
<dbReference type="EMBL" id="ML978126">
    <property type="protein sequence ID" value="KAF2099033.1"/>
    <property type="molecule type" value="Genomic_DNA"/>
</dbReference>
<reference evidence="16" key="1">
    <citation type="journal article" date="2020" name="Stud. Mycol.">
        <title>101 Dothideomycetes genomes: a test case for predicting lifestyles and emergence of pathogens.</title>
        <authorList>
            <person name="Haridas S."/>
            <person name="Albert R."/>
            <person name="Binder M."/>
            <person name="Bloem J."/>
            <person name="Labutti K."/>
            <person name="Salamov A."/>
            <person name="Andreopoulos B."/>
            <person name="Baker S."/>
            <person name="Barry K."/>
            <person name="Bills G."/>
            <person name="Bluhm B."/>
            <person name="Cannon C."/>
            <person name="Castanera R."/>
            <person name="Culley D."/>
            <person name="Daum C."/>
            <person name="Ezra D."/>
            <person name="Gonzalez J."/>
            <person name="Henrissat B."/>
            <person name="Kuo A."/>
            <person name="Liang C."/>
            <person name="Lipzen A."/>
            <person name="Lutzoni F."/>
            <person name="Magnuson J."/>
            <person name="Mondo S."/>
            <person name="Nolan M."/>
            <person name="Ohm R."/>
            <person name="Pangilinan J."/>
            <person name="Park H.-J."/>
            <person name="Ramirez L."/>
            <person name="Alfaro M."/>
            <person name="Sun H."/>
            <person name="Tritt A."/>
            <person name="Yoshinaga Y."/>
            <person name="Zwiers L.-H."/>
            <person name="Turgeon B."/>
            <person name="Goodwin S."/>
            <person name="Spatafora J."/>
            <person name="Crous P."/>
            <person name="Grigoriev I."/>
        </authorList>
    </citation>
    <scope>NUCLEOTIDE SEQUENCE</scope>
    <source>
        <strain evidence="16">CBS 133067</strain>
    </source>
</reference>
<dbReference type="Pfam" id="PF00069">
    <property type="entry name" value="Pkinase"/>
    <property type="match status" value="1"/>
</dbReference>
<evidence type="ECO:0000256" key="10">
    <source>
        <dbReference type="ARBA" id="ARBA00030980"/>
    </source>
</evidence>
<evidence type="ECO:0000256" key="4">
    <source>
        <dbReference type="ARBA" id="ARBA00013948"/>
    </source>
</evidence>
<evidence type="ECO:0000256" key="14">
    <source>
        <dbReference type="SAM" id="MobiDB-lite"/>
    </source>
</evidence>
<evidence type="ECO:0000256" key="3">
    <source>
        <dbReference type="ARBA" id="ARBA00012513"/>
    </source>
</evidence>
<dbReference type="PANTHER" id="PTHR11042">
    <property type="entry name" value="EUKARYOTIC TRANSLATION INITIATION FACTOR 2-ALPHA KINASE EIF2-ALPHA KINASE -RELATED"/>
    <property type="match status" value="1"/>
</dbReference>
<evidence type="ECO:0000256" key="8">
    <source>
        <dbReference type="ARBA" id="ARBA00022777"/>
    </source>
</evidence>
<comment type="catalytic activity">
    <reaction evidence="13">
        <text>L-seryl-[protein] + ATP = O-phospho-L-seryl-[protein] + ADP + H(+)</text>
        <dbReference type="Rhea" id="RHEA:17989"/>
        <dbReference type="Rhea" id="RHEA-COMP:9863"/>
        <dbReference type="Rhea" id="RHEA-COMP:11604"/>
        <dbReference type="ChEBI" id="CHEBI:15378"/>
        <dbReference type="ChEBI" id="CHEBI:29999"/>
        <dbReference type="ChEBI" id="CHEBI:30616"/>
        <dbReference type="ChEBI" id="CHEBI:83421"/>
        <dbReference type="ChEBI" id="CHEBI:456216"/>
        <dbReference type="EC" id="2.7.11.1"/>
    </reaction>
</comment>
<dbReference type="PROSITE" id="PS50011">
    <property type="entry name" value="PROTEIN_KINASE_DOM"/>
    <property type="match status" value="1"/>
</dbReference>
<feature type="region of interest" description="Disordered" evidence="14">
    <location>
        <begin position="255"/>
        <end position="286"/>
    </location>
</feature>
<keyword evidence="6" id="KW-0808">Transferase</keyword>
<dbReference type="EC" id="2.7.11.1" evidence="3"/>
<sequence>MSIEMDDSVMYALGGGSSIDDYINQLDEPDLQGSTDAGNGFGPYDAGPGHNAHETFSLELGASHYTSPPQATAPHPSFPSNPTDQHATGTSQQTYPSQETYSTSLTSAVDASPFEFPGLDYCTFSDLPSDIQPSDGMSPGSFPDCLFSRNLQNSSQNEQDAVSPDIAARNQRKRKKKNQDVDGSDIDEHQLSPREIEKIDSIQERLNTIASEMELPVSAVLSFLKKRSNKTRNATHDCGNRLAQSLQRGSSYTYSSSYVELEPPTNPLPISTPSSDLRKGSPELDSSTKTWNDYIEKSITKKDCKRTAVNQTRDNQPNDGTWECTWGCEKRFKGRYEWERHEEMRQPQAVYLCILCRREGRKDPKLFLRKDKMRDHLVRAQVHAQGRESTEKLVEQSFFSRPVNARLFEPRCGFGGYKFKSWKDRLNHLHDHFHDYYESRNGTRYIRDWPEQDPDSCKVRKASVSNTATVPAAVGNCTTITRPSSALSPSSISSSPAYFMNDATSTSGSGAPHRAIHNAARFTFAQRIDLLGALVLPFSEQSDSFENVQTLGCGTFTWVEEIRHGPTGFSYAQKLLREPGATGVDLAHFQREIEILQLINHPSCVRFVAGLSQGPRPTLLMEPVADFDLERYLLDPKHYSSVQRHELLAGLIALVDGLVYLHQKRILHNDIRPDNILIARTKFLYADFGSSTTERNSLTTKMATRPIKISASDMPQMFSAPEALSSSIHTMKSDIFSLGAVFAEVLVILTQGSVQLLREHLVSRVFSQNGHQFTRRRLSATARYLNRQLERAANDQCDSLFEGLWVLAAAMLNPLPSARPTALQIAVGFDRLLNFIPRSLSLNWATLHFSEDCTGWKKTTVPNISPQELGKRQSWRASDLLLRWGIAFPPPALSSPDFAVTKSSSHQSVDHSGLPSKLLEISTVKGKVHRISLVETSSFGPGHWDTKYAVFTDHSWLRISPDTVEDARSLASGTWLEPSSLGLSMQHAIAITVQLHVNFLWVKEICSAEHEDTALICSTAFAIIIASTVAPVSENQAYFFRRSTYRLAKPGEHLSSELTHKLSIALERISEMRAIPESENSFAEQILAPGSASWSPIQSTSQETLASDVVEAKSFLRSNESSWQQPENCAKSQTSMPSVSQVSAESAGDVLSPTSSHDRSRSSPQAPYVFNDIEGLILNRNGPDLLRAYIGLGTWTGNEEDICSHGTKFSWWHIDSAASWAPYFKKFRI</sequence>